<dbReference type="EMBL" id="BAABJQ010000011">
    <property type="protein sequence ID" value="GAA5188656.1"/>
    <property type="molecule type" value="Genomic_DNA"/>
</dbReference>
<comment type="caution">
    <text evidence="2">The sequence shown here is derived from an EMBL/GenBank/DDBJ whole genome shotgun (WGS) entry which is preliminary data.</text>
</comment>
<keyword evidence="3" id="KW-1185">Reference proteome</keyword>
<protein>
    <recommendedName>
        <fullName evidence="1">SseB protein N-terminal domain-containing protein</fullName>
    </recommendedName>
</protein>
<reference evidence="3" key="1">
    <citation type="journal article" date="2019" name="Int. J. Syst. Evol. Microbiol.">
        <title>The Global Catalogue of Microorganisms (GCM) 10K type strain sequencing project: providing services to taxonomists for standard genome sequencing and annotation.</title>
        <authorList>
            <consortium name="The Broad Institute Genomics Platform"/>
            <consortium name="The Broad Institute Genome Sequencing Center for Infectious Disease"/>
            <person name="Wu L."/>
            <person name="Ma J."/>
        </authorList>
    </citation>
    <scope>NUCLEOTIDE SEQUENCE [LARGE SCALE GENOMIC DNA]</scope>
    <source>
        <strain evidence="3">JCM 18304</strain>
    </source>
</reference>
<name>A0ABP9RX58_9ACTN</name>
<accession>A0ABP9RX58</accession>
<evidence type="ECO:0000259" key="1">
    <source>
        <dbReference type="Pfam" id="PF07179"/>
    </source>
</evidence>
<feature type="domain" description="SseB protein N-terminal" evidence="1">
    <location>
        <begin position="17"/>
        <end position="111"/>
    </location>
</feature>
<gene>
    <name evidence="2" type="ORF">GCM10023322_39830</name>
</gene>
<sequence length="416" mass="44150">MTASAEPTWTPANDTERAMADALRDGDTTAYFRALMGATLYLPGFTGPDEPRVVTTTAGDQTYLLTFTSPESLAATLTGIDGYRTIRYAELAEDWPNPQWQLAVDPGLPIQGYMPFGAPVDGAAGGIEAAPVYAGDLDELVPVNDTERAIVDALDAGDTEGLIGALVTGEVHVPVLPDGQWLRWPAPRATIAVFTAPERVPDGLPTKPIALLDLVLDWPGPSVALMVAPGTSIELDLPGEHVLGFIGWADELVGAASTGVSEPDASPVPAGPVPVRPGERRLMMLQKLVPPDLVDWYLNGHGHLVSGAVCAHDEVSDLETPARLYAAVGLGEPFRPDDREVHAIRWLAPCPDLHPPARRPATVTLLHSHAAVLPHGAQFFRIDAAGRTTPVASYDADTQRWVRTPDAGLLRAALGS</sequence>
<organism evidence="2 3">
    <name type="scientific">Rugosimonospora acidiphila</name>
    <dbReference type="NCBI Taxonomy" id="556531"/>
    <lineage>
        <taxon>Bacteria</taxon>
        <taxon>Bacillati</taxon>
        <taxon>Actinomycetota</taxon>
        <taxon>Actinomycetes</taxon>
        <taxon>Micromonosporales</taxon>
        <taxon>Micromonosporaceae</taxon>
        <taxon>Rugosimonospora</taxon>
    </lineage>
</organism>
<dbReference type="Proteomes" id="UP001501570">
    <property type="component" value="Unassembled WGS sequence"/>
</dbReference>
<dbReference type="Pfam" id="PF07179">
    <property type="entry name" value="SseB"/>
    <property type="match status" value="1"/>
</dbReference>
<dbReference type="RefSeq" id="WP_345631583.1">
    <property type="nucleotide sequence ID" value="NZ_BAABJQ010000011.1"/>
</dbReference>
<dbReference type="InterPro" id="IPR009839">
    <property type="entry name" value="SseB_N"/>
</dbReference>
<evidence type="ECO:0000313" key="3">
    <source>
        <dbReference type="Proteomes" id="UP001501570"/>
    </source>
</evidence>
<proteinExistence type="predicted"/>
<evidence type="ECO:0000313" key="2">
    <source>
        <dbReference type="EMBL" id="GAA5188656.1"/>
    </source>
</evidence>